<dbReference type="PANTHER" id="PTHR33495">
    <property type="entry name" value="ANTI-SIGMA FACTOR ANTAGONIST TM_1081-RELATED-RELATED"/>
    <property type="match status" value="1"/>
</dbReference>
<dbReference type="NCBIfam" id="TIGR00377">
    <property type="entry name" value="ant_ant_sig"/>
    <property type="match status" value="1"/>
</dbReference>
<gene>
    <name evidence="3" type="ORF">C7450_102123</name>
</gene>
<dbReference type="InterPro" id="IPR003658">
    <property type="entry name" value="Anti-sigma_ant"/>
</dbReference>
<dbReference type="AlphaFoldDB" id="A0A2V3UE79"/>
<comment type="caution">
    <text evidence="3">The sequence shown here is derived from an EMBL/GenBank/DDBJ whole genome shotgun (WGS) entry which is preliminary data.</text>
</comment>
<proteinExistence type="inferred from homology"/>
<dbReference type="GO" id="GO:0043856">
    <property type="term" value="F:anti-sigma factor antagonist activity"/>
    <property type="evidence" value="ECO:0007669"/>
    <property type="project" value="InterPro"/>
</dbReference>
<dbReference type="RefSeq" id="WP_245449493.1">
    <property type="nucleotide sequence ID" value="NZ_CAKNFM010000002.1"/>
</dbReference>
<dbReference type="InterPro" id="IPR036513">
    <property type="entry name" value="STAS_dom_sf"/>
</dbReference>
<name>A0A2V3UE79_9HYPH</name>
<dbReference type="InterPro" id="IPR002645">
    <property type="entry name" value="STAS_dom"/>
</dbReference>
<accession>A0A2V3UE79</accession>
<evidence type="ECO:0000256" key="2">
    <source>
        <dbReference type="RuleBase" id="RU003749"/>
    </source>
</evidence>
<protein>
    <recommendedName>
        <fullName evidence="2">Anti-sigma factor antagonist</fullName>
    </recommendedName>
</protein>
<dbReference type="EMBL" id="QJJK01000002">
    <property type="protein sequence ID" value="PXW63208.1"/>
    <property type="molecule type" value="Genomic_DNA"/>
</dbReference>
<dbReference type="Gene3D" id="3.30.750.24">
    <property type="entry name" value="STAS domain"/>
    <property type="match status" value="1"/>
</dbReference>
<dbReference type="SUPFAM" id="SSF52091">
    <property type="entry name" value="SpoIIaa-like"/>
    <property type="match status" value="1"/>
</dbReference>
<dbReference type="Proteomes" id="UP000248021">
    <property type="component" value="Unassembled WGS sequence"/>
</dbReference>
<dbReference type="Pfam" id="PF01740">
    <property type="entry name" value="STAS"/>
    <property type="match status" value="1"/>
</dbReference>
<dbReference type="PROSITE" id="PS50801">
    <property type="entry name" value="STAS"/>
    <property type="match status" value="1"/>
</dbReference>
<dbReference type="CDD" id="cd07043">
    <property type="entry name" value="STAS_anti-anti-sigma_factors"/>
    <property type="match status" value="1"/>
</dbReference>
<keyword evidence="4" id="KW-1185">Reference proteome</keyword>
<organism evidence="3 4">
    <name type="scientific">Chelatococcus asaccharovorans</name>
    <dbReference type="NCBI Taxonomy" id="28210"/>
    <lineage>
        <taxon>Bacteria</taxon>
        <taxon>Pseudomonadati</taxon>
        <taxon>Pseudomonadota</taxon>
        <taxon>Alphaproteobacteria</taxon>
        <taxon>Hyphomicrobiales</taxon>
        <taxon>Chelatococcaceae</taxon>
        <taxon>Chelatococcus</taxon>
    </lineage>
</organism>
<reference evidence="3 4" key="1">
    <citation type="submission" date="2018-05" db="EMBL/GenBank/DDBJ databases">
        <title>Genomic Encyclopedia of Type Strains, Phase IV (KMG-IV): sequencing the most valuable type-strain genomes for metagenomic binning, comparative biology and taxonomic classification.</title>
        <authorList>
            <person name="Goeker M."/>
        </authorList>
    </citation>
    <scope>NUCLEOTIDE SEQUENCE [LARGE SCALE GENOMIC DNA]</scope>
    <source>
        <strain evidence="3 4">DSM 6462</strain>
    </source>
</reference>
<comment type="similarity">
    <text evidence="1 2">Belongs to the anti-sigma-factor antagonist family.</text>
</comment>
<sequence length="112" mass="11987">MNIERLEIDGVSVAAPVGRVDSNTARELEATLVPLFDEAKAIAVDFERLTYISSAGLRVVLIAAKLSKAKNVPLALAGLSQPVREVFQISGFAKLFDIHERRADAVAALAKA</sequence>
<evidence type="ECO:0000313" key="3">
    <source>
        <dbReference type="EMBL" id="PXW63208.1"/>
    </source>
</evidence>
<evidence type="ECO:0000313" key="4">
    <source>
        <dbReference type="Proteomes" id="UP000248021"/>
    </source>
</evidence>
<evidence type="ECO:0000256" key="1">
    <source>
        <dbReference type="ARBA" id="ARBA00009013"/>
    </source>
</evidence>